<dbReference type="Pfam" id="PF04630">
    <property type="entry name" value="Phage_TTP_1"/>
    <property type="match status" value="1"/>
</dbReference>
<dbReference type="NCBIfam" id="TIGR01603">
    <property type="entry name" value="maj_tail_phi13"/>
    <property type="match status" value="1"/>
</dbReference>
<dbReference type="InterPro" id="IPR014755">
    <property type="entry name" value="Cu-Rt/internalin_Ig-like"/>
</dbReference>
<dbReference type="Gene3D" id="2.60.40.1220">
    <property type="match status" value="1"/>
</dbReference>
<evidence type="ECO:0000259" key="2">
    <source>
        <dbReference type="Pfam" id="PF13205"/>
    </source>
</evidence>
<dbReference type="InterPro" id="IPR006490">
    <property type="entry name" value="Maj_tail_phi13"/>
</dbReference>
<dbReference type="Pfam" id="PF13205">
    <property type="entry name" value="Big_5"/>
    <property type="match status" value="1"/>
</dbReference>
<proteinExistence type="predicted"/>
<protein>
    <recommendedName>
        <fullName evidence="2">SbsA Ig-like domain-containing protein</fullName>
    </recommendedName>
</protein>
<evidence type="ECO:0000256" key="1">
    <source>
        <dbReference type="ARBA" id="ARBA00022729"/>
    </source>
</evidence>
<dbReference type="AlphaFoldDB" id="A0A644YFN4"/>
<feature type="domain" description="SbsA Ig-like" evidence="2">
    <location>
        <begin position="204"/>
        <end position="299"/>
    </location>
</feature>
<dbReference type="EMBL" id="VSSQ01004943">
    <property type="protein sequence ID" value="MPM27250.1"/>
    <property type="molecule type" value="Genomic_DNA"/>
</dbReference>
<evidence type="ECO:0000313" key="3">
    <source>
        <dbReference type="EMBL" id="MPM27250.1"/>
    </source>
</evidence>
<dbReference type="InterPro" id="IPR032812">
    <property type="entry name" value="SbsA_Ig"/>
</dbReference>
<comment type="caution">
    <text evidence="3">The sequence shown here is derived from an EMBL/GenBank/DDBJ whole genome shotgun (WGS) entry which is preliminary data.</text>
</comment>
<name>A0A644YFN4_9ZZZZ</name>
<keyword evidence="1" id="KW-0732">Signal</keyword>
<reference evidence="3" key="1">
    <citation type="submission" date="2019-08" db="EMBL/GenBank/DDBJ databases">
        <authorList>
            <person name="Kucharzyk K."/>
            <person name="Murdoch R.W."/>
            <person name="Higgins S."/>
            <person name="Loffler F."/>
        </authorList>
    </citation>
    <scope>NUCLEOTIDE SEQUENCE</scope>
</reference>
<accession>A0A644YFN4</accession>
<gene>
    <name evidence="3" type="ORF">SDC9_73760</name>
</gene>
<organism evidence="3">
    <name type="scientific">bioreactor metagenome</name>
    <dbReference type="NCBI Taxonomy" id="1076179"/>
    <lineage>
        <taxon>unclassified sequences</taxon>
        <taxon>metagenomes</taxon>
        <taxon>ecological metagenomes</taxon>
    </lineage>
</organism>
<sequence>MERKYGEFVGVDNLHYAEVTTDTSVAYVADTPAYLAPAAEIAGAPEINNKSTYYDNAAANAYITEGTTPLTVTVSGIPASLAAKLLGKKYDAASGRVLDTGKPNPPPVALGFRFNKGADDYRYYWYLKGKFSGGSEEAATKTNDVDVRTYQLTYTAFTTAHTWTIDGEDKPMKRIFGDTDDEAFDADGWFDEVQTPDTTSAPSAIALSSIVPADDASGVSVGSTVVLTFNNKIAEDEVMIISAAGAAVAATKAYDATGKILTITPASNLSSSTTYIVAVAGVMDIYGQALAATAKNFST</sequence>
<dbReference type="InterPro" id="IPR006724">
    <property type="entry name" value="Phage_TTP"/>
</dbReference>